<dbReference type="SMART" id="SM00342">
    <property type="entry name" value="HTH_ARAC"/>
    <property type="match status" value="1"/>
</dbReference>
<dbReference type="Pfam" id="PF12852">
    <property type="entry name" value="Cupin_6"/>
    <property type="match status" value="1"/>
</dbReference>
<proteinExistence type="predicted"/>
<evidence type="ECO:0000256" key="4">
    <source>
        <dbReference type="ARBA" id="ARBA00023163"/>
    </source>
</evidence>
<organism evidence="6 7">
    <name type="scientific">Roseovarius litorisediminis</name>
    <dbReference type="NCBI Taxonomy" id="1312363"/>
    <lineage>
        <taxon>Bacteria</taxon>
        <taxon>Pseudomonadati</taxon>
        <taxon>Pseudomonadota</taxon>
        <taxon>Alphaproteobacteria</taxon>
        <taxon>Rhodobacterales</taxon>
        <taxon>Roseobacteraceae</taxon>
        <taxon>Roseovarius</taxon>
    </lineage>
</organism>
<dbReference type="PRINTS" id="PR00032">
    <property type="entry name" value="HTHARAC"/>
</dbReference>
<dbReference type="InterPro" id="IPR032783">
    <property type="entry name" value="AraC_lig"/>
</dbReference>
<dbReference type="SUPFAM" id="SSF46689">
    <property type="entry name" value="Homeodomain-like"/>
    <property type="match status" value="2"/>
</dbReference>
<accession>A0A1Y5RE26</accession>
<dbReference type="GO" id="GO:0043565">
    <property type="term" value="F:sequence-specific DNA binding"/>
    <property type="evidence" value="ECO:0007669"/>
    <property type="project" value="InterPro"/>
</dbReference>
<dbReference type="Gene3D" id="2.60.120.10">
    <property type="entry name" value="Jelly Rolls"/>
    <property type="match status" value="1"/>
</dbReference>
<dbReference type="PROSITE" id="PS00041">
    <property type="entry name" value="HTH_ARAC_FAMILY_1"/>
    <property type="match status" value="1"/>
</dbReference>
<dbReference type="InterPro" id="IPR014710">
    <property type="entry name" value="RmlC-like_jellyroll"/>
</dbReference>
<name>A0A1Y5RE26_9RHOB</name>
<evidence type="ECO:0000259" key="5">
    <source>
        <dbReference type="PROSITE" id="PS01124"/>
    </source>
</evidence>
<dbReference type="Gene3D" id="1.10.10.60">
    <property type="entry name" value="Homeodomain-like"/>
    <property type="match status" value="2"/>
</dbReference>
<evidence type="ECO:0000256" key="1">
    <source>
        <dbReference type="ARBA" id="ARBA00023015"/>
    </source>
</evidence>
<keyword evidence="1" id="KW-0805">Transcription regulation</keyword>
<dbReference type="PROSITE" id="PS01124">
    <property type="entry name" value="HTH_ARAC_FAMILY_2"/>
    <property type="match status" value="1"/>
</dbReference>
<dbReference type="InterPro" id="IPR020449">
    <property type="entry name" value="Tscrpt_reg_AraC-type_HTH"/>
</dbReference>
<keyword evidence="4" id="KW-0804">Transcription</keyword>
<keyword evidence="2" id="KW-0238">DNA-binding</keyword>
<dbReference type="Proteomes" id="UP000193827">
    <property type="component" value="Unassembled WGS sequence"/>
</dbReference>
<gene>
    <name evidence="6" type="primary">exsA</name>
    <name evidence="6" type="ORF">PEL8287_00643</name>
</gene>
<dbReference type="InterPro" id="IPR037923">
    <property type="entry name" value="HTH-like"/>
</dbReference>
<reference evidence="6 7" key="1">
    <citation type="submission" date="2017-03" db="EMBL/GenBank/DDBJ databases">
        <authorList>
            <person name="Afonso C.L."/>
            <person name="Miller P.J."/>
            <person name="Scott M.A."/>
            <person name="Spackman E."/>
            <person name="Goraichik I."/>
            <person name="Dimitrov K.M."/>
            <person name="Suarez D.L."/>
            <person name="Swayne D.E."/>
        </authorList>
    </citation>
    <scope>NUCLEOTIDE SEQUENCE [LARGE SCALE GENOMIC DNA]</scope>
    <source>
        <strain evidence="6 7">CECT 8287</strain>
    </source>
</reference>
<dbReference type="InterPro" id="IPR018060">
    <property type="entry name" value="HTH_AraC"/>
</dbReference>
<dbReference type="InterPro" id="IPR050204">
    <property type="entry name" value="AraC_XylS_family_regulators"/>
</dbReference>
<dbReference type="InterPro" id="IPR009057">
    <property type="entry name" value="Homeodomain-like_sf"/>
</dbReference>
<evidence type="ECO:0000313" key="6">
    <source>
        <dbReference type="EMBL" id="SLN15266.1"/>
    </source>
</evidence>
<feature type="domain" description="HTH araC/xylS-type" evidence="5">
    <location>
        <begin position="208"/>
        <end position="306"/>
    </location>
</feature>
<evidence type="ECO:0000256" key="3">
    <source>
        <dbReference type="ARBA" id="ARBA00023159"/>
    </source>
</evidence>
<dbReference type="GO" id="GO:0003700">
    <property type="term" value="F:DNA-binding transcription factor activity"/>
    <property type="evidence" value="ECO:0007669"/>
    <property type="project" value="InterPro"/>
</dbReference>
<dbReference type="RefSeq" id="WP_085890878.1">
    <property type="nucleotide sequence ID" value="NZ_FWFL01000001.1"/>
</dbReference>
<keyword evidence="3" id="KW-0010">Activator</keyword>
<dbReference type="Pfam" id="PF12833">
    <property type="entry name" value="HTH_18"/>
    <property type="match status" value="1"/>
</dbReference>
<dbReference type="PANTHER" id="PTHR46796">
    <property type="entry name" value="HTH-TYPE TRANSCRIPTIONAL ACTIVATOR RHAS-RELATED"/>
    <property type="match status" value="1"/>
</dbReference>
<dbReference type="InterPro" id="IPR018062">
    <property type="entry name" value="HTH_AraC-typ_CS"/>
</dbReference>
<keyword evidence="7" id="KW-1185">Reference proteome</keyword>
<evidence type="ECO:0000313" key="7">
    <source>
        <dbReference type="Proteomes" id="UP000193827"/>
    </source>
</evidence>
<evidence type="ECO:0000256" key="2">
    <source>
        <dbReference type="ARBA" id="ARBA00023125"/>
    </source>
</evidence>
<dbReference type="SUPFAM" id="SSF51215">
    <property type="entry name" value="Regulatory protein AraC"/>
    <property type="match status" value="1"/>
</dbReference>
<dbReference type="PANTHER" id="PTHR46796:SF7">
    <property type="entry name" value="ARAC FAMILY TRANSCRIPTIONAL REGULATOR"/>
    <property type="match status" value="1"/>
</dbReference>
<sequence length="309" mass="34028">MNNAPDATDALSDVLRLVRLRACVYFVRDMAPGWGLEAPTCTNGPLHMVLEGRCVLRHDGRDTELRAGDAVLLPHGAPHAMLETADARAEPGPEVMKRLMDSPNEKPAHPSTRMLCGHFEWDGTLDHPMFAELPDLIVVRDVFARDGAGLFRIVVDLITNEQTGDAPGASAVADRMGEVLFVSLLRAWMADHSPVQGVLATMHDARLNRALTYIHENHAANVDLTLLAREAGMSRTSFATRFHDVMGKPPATYLTEWRMLQARKLLVRTETPISEITEAVGYGSDAAFTRAFKRRFGETPARLRRTAGG</sequence>
<dbReference type="OrthoDB" id="9783876at2"/>
<dbReference type="EMBL" id="FWFL01000001">
    <property type="protein sequence ID" value="SLN15266.1"/>
    <property type="molecule type" value="Genomic_DNA"/>
</dbReference>
<protein>
    <submittedName>
        <fullName evidence="6">Exoenzyme S synthesis regulatory protein ExsA</fullName>
    </submittedName>
</protein>
<dbReference type="AlphaFoldDB" id="A0A1Y5RE26"/>